<evidence type="ECO:0000313" key="1">
    <source>
        <dbReference type="EMBL" id="MMS80023.1"/>
    </source>
</evidence>
<comment type="caution">
    <text evidence="1">The sequence shown here is derived from an EMBL/GenBank/DDBJ whole genome shotgun (WGS) entry which is preliminary data.</text>
</comment>
<reference evidence="1" key="1">
    <citation type="submission" date="2018-10" db="EMBL/GenBank/DDBJ databases">
        <authorList>
            <consortium name="PulseNet: The National Subtyping Network for Foodborne Disease Surveillance"/>
            <person name="Tarr C.L."/>
            <person name="Trees E."/>
            <person name="Katz L.S."/>
            <person name="Carleton-Romer H.A."/>
            <person name="Stroika S."/>
            <person name="Kucerova Z."/>
            <person name="Roache K.F."/>
            <person name="Sabol A.L."/>
            <person name="Besser J."/>
            <person name="Gerner-Smidt P."/>
        </authorList>
    </citation>
    <scope>NUCLEOTIDE SEQUENCE [LARGE SCALE GENOMIC DNA]</scope>
    <source>
        <strain evidence="1">PNUSAS052121</strain>
    </source>
</reference>
<organism evidence="1">
    <name type="scientific">Salmonella enterica</name>
    <name type="common">Salmonella choleraesuis</name>
    <dbReference type="NCBI Taxonomy" id="28901"/>
    <lineage>
        <taxon>Bacteria</taxon>
        <taxon>Pseudomonadati</taxon>
        <taxon>Pseudomonadota</taxon>
        <taxon>Gammaproteobacteria</taxon>
        <taxon>Enterobacterales</taxon>
        <taxon>Enterobacteriaceae</taxon>
        <taxon>Salmonella</taxon>
    </lineage>
</organism>
<gene>
    <name evidence="1" type="ORF">D9O31_26990</name>
</gene>
<dbReference type="Proteomes" id="UP000839526">
    <property type="component" value="Unassembled WGS sequence"/>
</dbReference>
<sequence>MLCTGDIGVNIIEDKDNKYDYLLPHMAKTEHSCREQTEPEDTGPHNACALVVSTGMYILPGATLFIVVKNPLTDTP</sequence>
<dbReference type="EMBL" id="RWAH01000061">
    <property type="protein sequence ID" value="MMS80023.1"/>
    <property type="molecule type" value="Genomic_DNA"/>
</dbReference>
<dbReference type="AlphaFoldDB" id="A0A403T8A9"/>
<protein>
    <submittedName>
        <fullName evidence="1">Uncharacterized protein</fullName>
    </submittedName>
</protein>
<accession>A0A403T8A9</accession>
<name>A0A403T8A9_SALER</name>
<proteinExistence type="predicted"/>